<dbReference type="AlphaFoldDB" id="A0AAU7NQA8"/>
<name>A0AAU7NQA8_9GAMM</name>
<proteinExistence type="predicted"/>
<evidence type="ECO:0000313" key="2">
    <source>
        <dbReference type="Proteomes" id="UP001225378"/>
    </source>
</evidence>
<sequence length="268" mass="31107">MAFDERIAHYLDNIIAAKPVNFDRLRQLLNRQGYDDQTLFKIFAVDKTSRSRYRISILDRRLFAQLQADFPVYPVNDRVSAARAGDSHKRPVSRAMIILWPSQQEHPVVVINDADGINTPMALAKRLLIVENQENFVQKQRTLAFLRHQYADFADIELDIAHGAGNAITNRLNKAFFDRYQRIDCLLDLDLGGLEIFANLHKLTDHARLHFMLPPCAEKLLAQSKLKLAEKHLPALRKHHDHYPALRPAIELIVRQQRMLEQEMYLQE</sequence>
<organism evidence="1 2">
    <name type="scientific">Methylomarinum roseum</name>
    <dbReference type="NCBI Taxonomy" id="3067653"/>
    <lineage>
        <taxon>Bacteria</taxon>
        <taxon>Pseudomonadati</taxon>
        <taxon>Pseudomonadota</taxon>
        <taxon>Gammaproteobacteria</taxon>
        <taxon>Methylococcales</taxon>
        <taxon>Methylococcaceae</taxon>
        <taxon>Methylomarinum</taxon>
    </lineage>
</organism>
<accession>A0AAU7NQA8</accession>
<keyword evidence="2" id="KW-1185">Reference proteome</keyword>
<protein>
    <recommendedName>
        <fullName evidence="3">Wadjet protein JetD C-terminal domain-containing protein</fullName>
    </recommendedName>
</protein>
<dbReference type="KEGG" id="mech:Q9L42_012380"/>
<dbReference type="RefSeq" id="WP_305908090.1">
    <property type="nucleotide sequence ID" value="NZ_CP157743.1"/>
</dbReference>
<evidence type="ECO:0008006" key="3">
    <source>
        <dbReference type="Google" id="ProtNLM"/>
    </source>
</evidence>
<gene>
    <name evidence="1" type="ORF">Q9L42_012380</name>
</gene>
<reference evidence="1 2" key="1">
    <citation type="journal article" date="2024" name="Microbiology">
        <title>Methylomarinum rosea sp. nov., a novel halophilic methanotrophic bacterium from the hypersaline Lake Elton.</title>
        <authorList>
            <person name="Suleimanov R.Z."/>
            <person name="Oshkin I.Y."/>
            <person name="Danilova O.V."/>
            <person name="Suzina N.E."/>
            <person name="Dedysh S.N."/>
        </authorList>
    </citation>
    <scope>NUCLEOTIDE SEQUENCE [LARGE SCALE GENOMIC DNA]</scope>
    <source>
        <strain evidence="1 2">Ch1-1</strain>
    </source>
</reference>
<dbReference type="EMBL" id="CP157743">
    <property type="protein sequence ID" value="XBS19162.1"/>
    <property type="molecule type" value="Genomic_DNA"/>
</dbReference>
<evidence type="ECO:0000313" key="1">
    <source>
        <dbReference type="EMBL" id="XBS19162.1"/>
    </source>
</evidence>
<dbReference type="Proteomes" id="UP001225378">
    <property type="component" value="Chromosome"/>
</dbReference>